<dbReference type="Pfam" id="PF02535">
    <property type="entry name" value="Zip"/>
    <property type="match status" value="1"/>
</dbReference>
<feature type="transmembrane region" description="Helical" evidence="5">
    <location>
        <begin position="100"/>
        <end position="122"/>
    </location>
</feature>
<evidence type="ECO:0000313" key="6">
    <source>
        <dbReference type="EMBL" id="SHK41101.1"/>
    </source>
</evidence>
<dbReference type="GO" id="GO:0005385">
    <property type="term" value="F:zinc ion transmembrane transporter activity"/>
    <property type="evidence" value="ECO:0007669"/>
    <property type="project" value="TreeGrafter"/>
</dbReference>
<evidence type="ECO:0000313" key="7">
    <source>
        <dbReference type="Proteomes" id="UP000183952"/>
    </source>
</evidence>
<dbReference type="Proteomes" id="UP000183952">
    <property type="component" value="Unassembled WGS sequence"/>
</dbReference>
<sequence length="240" mass="26067">MSIRELFIILLCIGVSIVGTLLGTFISISFKKTTPYIVGKALSFSSGIMLVLTFFEIIPEAIHSSGIDFFMIFFTVGLAFVLLIDYLGDFYKGNSNLKRIIIIILGFMLHNFPEGLVMGVGILQGNSIGFKMAILIAVHDIPEGISVAAPLLYSNTGKKKMILSSLMAGLPAVVGVIVAIILKNISPAVMCISMSIASGIMSYMVLFQLIPQSRDIIGFKDNMVYITFGAVVSILMIKFF</sequence>
<feature type="transmembrane region" description="Helical" evidence="5">
    <location>
        <begin position="37"/>
        <end position="57"/>
    </location>
</feature>
<keyword evidence="3 5" id="KW-1133">Transmembrane helix</keyword>
<name>A0A1M6S8X1_9CLOT</name>
<dbReference type="RefSeq" id="WP_072904382.1">
    <property type="nucleotide sequence ID" value="NZ_FRAD01000026.1"/>
</dbReference>
<organism evidence="6 7">
    <name type="scientific">Hathewaya proteolytica DSM 3090</name>
    <dbReference type="NCBI Taxonomy" id="1121331"/>
    <lineage>
        <taxon>Bacteria</taxon>
        <taxon>Bacillati</taxon>
        <taxon>Bacillota</taxon>
        <taxon>Clostridia</taxon>
        <taxon>Eubacteriales</taxon>
        <taxon>Clostridiaceae</taxon>
        <taxon>Hathewaya</taxon>
    </lineage>
</organism>
<dbReference type="OrthoDB" id="9787346at2"/>
<feature type="transmembrane region" description="Helical" evidence="5">
    <location>
        <begin position="69"/>
        <end position="88"/>
    </location>
</feature>
<reference evidence="6 7" key="1">
    <citation type="submission" date="2016-11" db="EMBL/GenBank/DDBJ databases">
        <authorList>
            <person name="Jaros S."/>
            <person name="Januszkiewicz K."/>
            <person name="Wedrychowicz H."/>
        </authorList>
    </citation>
    <scope>NUCLEOTIDE SEQUENCE [LARGE SCALE GENOMIC DNA]</scope>
    <source>
        <strain evidence="6 7">DSM 3090</strain>
    </source>
</reference>
<dbReference type="AlphaFoldDB" id="A0A1M6S8X1"/>
<evidence type="ECO:0000256" key="5">
    <source>
        <dbReference type="SAM" id="Phobius"/>
    </source>
</evidence>
<feature type="transmembrane region" description="Helical" evidence="5">
    <location>
        <begin position="187"/>
        <end position="210"/>
    </location>
</feature>
<feature type="transmembrane region" description="Helical" evidence="5">
    <location>
        <begin position="222"/>
        <end position="239"/>
    </location>
</feature>
<evidence type="ECO:0000256" key="1">
    <source>
        <dbReference type="ARBA" id="ARBA00004141"/>
    </source>
</evidence>
<dbReference type="PANTHER" id="PTHR11040:SF205">
    <property type="entry name" value="ZINC TRANSPORTER ZUPT"/>
    <property type="match status" value="1"/>
</dbReference>
<dbReference type="STRING" id="1121331.SAMN02745248_02480"/>
<keyword evidence="2 5" id="KW-0812">Transmembrane</keyword>
<gene>
    <name evidence="6" type="ORF">SAMN02745248_02480</name>
</gene>
<feature type="transmembrane region" description="Helical" evidence="5">
    <location>
        <begin position="6"/>
        <end position="30"/>
    </location>
</feature>
<comment type="subcellular location">
    <subcellularLocation>
        <location evidence="1">Membrane</location>
        <topology evidence="1">Multi-pass membrane protein</topology>
    </subcellularLocation>
</comment>
<evidence type="ECO:0000256" key="2">
    <source>
        <dbReference type="ARBA" id="ARBA00022692"/>
    </source>
</evidence>
<feature type="transmembrane region" description="Helical" evidence="5">
    <location>
        <begin position="161"/>
        <end position="181"/>
    </location>
</feature>
<dbReference type="PANTHER" id="PTHR11040">
    <property type="entry name" value="ZINC/IRON TRANSPORTER"/>
    <property type="match status" value="1"/>
</dbReference>
<keyword evidence="7" id="KW-1185">Reference proteome</keyword>
<proteinExistence type="predicted"/>
<protein>
    <submittedName>
        <fullName evidence="6">Zinc transporter, ZIP family</fullName>
    </submittedName>
</protein>
<dbReference type="EMBL" id="FRAD01000026">
    <property type="protein sequence ID" value="SHK41101.1"/>
    <property type="molecule type" value="Genomic_DNA"/>
</dbReference>
<evidence type="ECO:0000256" key="3">
    <source>
        <dbReference type="ARBA" id="ARBA00022989"/>
    </source>
</evidence>
<feature type="transmembrane region" description="Helical" evidence="5">
    <location>
        <begin position="128"/>
        <end position="149"/>
    </location>
</feature>
<dbReference type="InterPro" id="IPR003689">
    <property type="entry name" value="ZIP"/>
</dbReference>
<evidence type="ECO:0000256" key="4">
    <source>
        <dbReference type="ARBA" id="ARBA00023136"/>
    </source>
</evidence>
<keyword evidence="4 5" id="KW-0472">Membrane</keyword>
<accession>A0A1M6S8X1</accession>
<dbReference type="GO" id="GO:0016020">
    <property type="term" value="C:membrane"/>
    <property type="evidence" value="ECO:0007669"/>
    <property type="project" value="UniProtKB-SubCell"/>
</dbReference>